<proteinExistence type="predicted"/>
<feature type="region of interest" description="Disordered" evidence="1">
    <location>
        <begin position="257"/>
        <end position="280"/>
    </location>
</feature>
<keyword evidence="3" id="KW-1185">Reference proteome</keyword>
<feature type="compositionally biased region" description="Basic and acidic residues" evidence="1">
    <location>
        <begin position="257"/>
        <end position="279"/>
    </location>
</feature>
<protein>
    <submittedName>
        <fullName evidence="2">Uncharacterized protein</fullName>
    </submittedName>
</protein>
<gene>
    <name evidence="2" type="ORF">GIB67_008055</name>
</gene>
<reference evidence="2 3" key="1">
    <citation type="journal article" date="2020" name="IScience">
        <title>Genome Sequencing of the Endangered Kingdonia uniflora (Circaeasteraceae, Ranunculales) Reveals Potential Mechanisms of Evolutionary Specialization.</title>
        <authorList>
            <person name="Sun Y."/>
            <person name="Deng T."/>
            <person name="Zhang A."/>
            <person name="Moore M.J."/>
            <person name="Landis J.B."/>
            <person name="Lin N."/>
            <person name="Zhang H."/>
            <person name="Zhang X."/>
            <person name="Huang J."/>
            <person name="Zhang X."/>
            <person name="Sun H."/>
            <person name="Wang H."/>
        </authorList>
    </citation>
    <scope>NUCLEOTIDE SEQUENCE [LARGE SCALE GENOMIC DNA]</scope>
    <source>
        <strain evidence="2">TB1705</strain>
        <tissue evidence="2">Leaf</tissue>
    </source>
</reference>
<comment type="caution">
    <text evidence="2">The sequence shown here is derived from an EMBL/GenBank/DDBJ whole genome shotgun (WGS) entry which is preliminary data.</text>
</comment>
<evidence type="ECO:0000256" key="1">
    <source>
        <dbReference type="SAM" id="MobiDB-lite"/>
    </source>
</evidence>
<organism evidence="2 3">
    <name type="scientific">Kingdonia uniflora</name>
    <dbReference type="NCBI Taxonomy" id="39325"/>
    <lineage>
        <taxon>Eukaryota</taxon>
        <taxon>Viridiplantae</taxon>
        <taxon>Streptophyta</taxon>
        <taxon>Embryophyta</taxon>
        <taxon>Tracheophyta</taxon>
        <taxon>Spermatophyta</taxon>
        <taxon>Magnoliopsida</taxon>
        <taxon>Ranunculales</taxon>
        <taxon>Circaeasteraceae</taxon>
        <taxon>Kingdonia</taxon>
    </lineage>
</organism>
<dbReference type="AlphaFoldDB" id="A0A7J7MMW0"/>
<evidence type="ECO:0000313" key="3">
    <source>
        <dbReference type="Proteomes" id="UP000541444"/>
    </source>
</evidence>
<accession>A0A7J7MMW0</accession>
<sequence>MKRRVSEREILTDDSITTEGGKDKTKAVIKSLNYKLRDEADIEEVLKKLQKLSKLVQTNAANSHSGVEGINCKVSRKESFMDVAAREGTELEAVLKELEISRFKRVASKDDKVRRSQAKRRLVGKTPGSMEEKLTTSELNIPLKLVPLNEILDGTVDMPTVSSTVVQNLAKRKAIKKRAAPYSVLSVSVDDSNRRRKVISSTKSQEMLEESKKIAEEADLRQHFEVEADLLEEQCRAKAQEKLVTIMDEEFKKVDEARKKDLPARGGEKPNVREADSGEGRVPVGVGKLYKLRYTKAGITAFSEGNYEEMEIMDEEEVEEREGGLNTAEKTDADNQETINQEIENSCLRVVDLEGLLEVEKKFSAELQELDTAREREKLTLLYNAEYSEEYEALISQYEDRLDYNVKLSLKLEEAKRQVEEKTATILSRDLALN</sequence>
<dbReference type="Proteomes" id="UP000541444">
    <property type="component" value="Unassembled WGS sequence"/>
</dbReference>
<dbReference type="EMBL" id="JACGCM010001360">
    <property type="protein sequence ID" value="KAF6156285.1"/>
    <property type="molecule type" value="Genomic_DNA"/>
</dbReference>
<name>A0A7J7MMW0_9MAGN</name>
<evidence type="ECO:0000313" key="2">
    <source>
        <dbReference type="EMBL" id="KAF6156285.1"/>
    </source>
</evidence>